<accession>A0A1C3PDD0</accession>
<proteinExistence type="predicted"/>
<dbReference type="EMBL" id="FLUV01002267">
    <property type="protein sequence ID" value="SBW27825.1"/>
    <property type="molecule type" value="Genomic_DNA"/>
</dbReference>
<organism evidence="1 2">
    <name type="scientific">Candidatus Protofrankia californiensis</name>
    <dbReference type="NCBI Taxonomy" id="1839754"/>
    <lineage>
        <taxon>Bacteria</taxon>
        <taxon>Bacillati</taxon>
        <taxon>Actinomycetota</taxon>
        <taxon>Actinomycetes</taxon>
        <taxon>Frankiales</taxon>
        <taxon>Frankiaceae</taxon>
        <taxon>Protofrankia</taxon>
    </lineage>
</organism>
<evidence type="ECO:0000313" key="1">
    <source>
        <dbReference type="EMBL" id="SBW27825.1"/>
    </source>
</evidence>
<sequence length="104" mass="10931">MRAHPAGLQVGAARRTEPTRLLPTSAAATFPVGCVALGVETGNAAPVPVILPPAGPAAQRAPPWREYQKFSAPWHGATHYPVRPLCGKVMRGLSNHSGCTPFRA</sequence>
<reference evidence="2" key="1">
    <citation type="submission" date="2016-02" db="EMBL/GenBank/DDBJ databases">
        <authorList>
            <person name="Wibberg D."/>
        </authorList>
    </citation>
    <scope>NUCLEOTIDE SEQUENCE [LARGE SCALE GENOMIC DNA]</scope>
</reference>
<gene>
    <name evidence="1" type="ORF">FDG2_5447</name>
</gene>
<dbReference type="AlphaFoldDB" id="A0A1C3PDD0"/>
<keyword evidence="2" id="KW-1185">Reference proteome</keyword>
<name>A0A1C3PDD0_9ACTN</name>
<dbReference type="Proteomes" id="UP000199013">
    <property type="component" value="Unassembled WGS sequence"/>
</dbReference>
<evidence type="ECO:0000313" key="2">
    <source>
        <dbReference type="Proteomes" id="UP000199013"/>
    </source>
</evidence>
<protein>
    <submittedName>
        <fullName evidence="1">Uncharacterized protein</fullName>
    </submittedName>
</protein>